<sequence>MRLVSASRLAAVAVAAATAIMTVGQTASAGPADRNGRPFLGPLHTVSTVASTIPANGDLNPYGTALVKKSIGDLRRGNVLVSNFNNAANEQGTGTTLVQVSPKGTTRLFAQIDPENLPGPCPGGVGLTTALSILPGGWVVVGSLPTADGTSDTAQAGCLLVLDKHGKVRETFSGHGINGPWDMTAKSDGDQTDLFVTNVLNGTVAAGGDIVRRGTVLRITLRTHDKRPPTRIATTKIGSGFAEKTDPDALVIGPTGVGLRDGTLYVADTVDNRITAIPNALTRDTSAGTGRVVTTDRHLNGPLGMAITPKGNILTVNGGDGNIVETTPRGAQVAVRTLDTSGNPPGAGALFGLAIAQNPDRVYFVDDATNTLNLLSRH</sequence>
<name>A0ABW8LU64_9ACTN</name>
<comment type="caution">
    <text evidence="2">The sequence shown here is derived from an EMBL/GenBank/DDBJ whole genome shotgun (WGS) entry which is preliminary data.</text>
</comment>
<evidence type="ECO:0008006" key="4">
    <source>
        <dbReference type="Google" id="ProtNLM"/>
    </source>
</evidence>
<feature type="chain" id="PRO_5046953307" description="NHL repeat-containing protein" evidence="1">
    <location>
        <begin position="30"/>
        <end position="378"/>
    </location>
</feature>
<proteinExistence type="predicted"/>
<evidence type="ECO:0000313" key="3">
    <source>
        <dbReference type="Proteomes" id="UP001620295"/>
    </source>
</evidence>
<keyword evidence="3" id="KW-1185">Reference proteome</keyword>
<keyword evidence="1" id="KW-0732">Signal</keyword>
<dbReference type="Gene3D" id="2.120.10.30">
    <property type="entry name" value="TolB, C-terminal domain"/>
    <property type="match status" value="1"/>
</dbReference>
<dbReference type="RefSeq" id="WP_358637528.1">
    <property type="nucleotide sequence ID" value="NZ_JBFACG010000012.1"/>
</dbReference>
<dbReference type="EMBL" id="JBJDQH010000011">
    <property type="protein sequence ID" value="MFK4269444.1"/>
    <property type="molecule type" value="Genomic_DNA"/>
</dbReference>
<gene>
    <name evidence="2" type="ORF">ACI2L5_31585</name>
</gene>
<evidence type="ECO:0000313" key="2">
    <source>
        <dbReference type="EMBL" id="MFK4269444.1"/>
    </source>
</evidence>
<evidence type="ECO:0000256" key="1">
    <source>
        <dbReference type="SAM" id="SignalP"/>
    </source>
</evidence>
<dbReference type="Proteomes" id="UP001620295">
    <property type="component" value="Unassembled WGS sequence"/>
</dbReference>
<feature type="signal peptide" evidence="1">
    <location>
        <begin position="1"/>
        <end position="29"/>
    </location>
</feature>
<dbReference type="SUPFAM" id="SSF63829">
    <property type="entry name" value="Calcium-dependent phosphotriesterase"/>
    <property type="match status" value="1"/>
</dbReference>
<organism evidence="2 3">
    <name type="scientific">Streptomyces milbemycinicus</name>
    <dbReference type="NCBI Taxonomy" id="476552"/>
    <lineage>
        <taxon>Bacteria</taxon>
        <taxon>Bacillati</taxon>
        <taxon>Actinomycetota</taxon>
        <taxon>Actinomycetes</taxon>
        <taxon>Kitasatosporales</taxon>
        <taxon>Streptomycetaceae</taxon>
        <taxon>Streptomyces</taxon>
    </lineage>
</organism>
<accession>A0ABW8LU64</accession>
<dbReference type="InterPro" id="IPR011042">
    <property type="entry name" value="6-blade_b-propeller_TolB-like"/>
</dbReference>
<reference evidence="2 3" key="1">
    <citation type="submission" date="2024-11" db="EMBL/GenBank/DDBJ databases">
        <title>The Natural Products Discovery Center: Release of the First 8490 Sequenced Strains for Exploring Actinobacteria Biosynthetic Diversity.</title>
        <authorList>
            <person name="Kalkreuter E."/>
            <person name="Kautsar S.A."/>
            <person name="Yang D."/>
            <person name="Bader C.D."/>
            <person name="Teijaro C.N."/>
            <person name="Fluegel L."/>
            <person name="Davis C.M."/>
            <person name="Simpson J.R."/>
            <person name="Lauterbach L."/>
            <person name="Steele A.D."/>
            <person name="Gui C."/>
            <person name="Meng S."/>
            <person name="Li G."/>
            <person name="Viehrig K."/>
            <person name="Ye F."/>
            <person name="Su P."/>
            <person name="Kiefer A.F."/>
            <person name="Nichols A."/>
            <person name="Cepeda A.J."/>
            <person name="Yan W."/>
            <person name="Fan B."/>
            <person name="Jiang Y."/>
            <person name="Adhikari A."/>
            <person name="Zheng C.-J."/>
            <person name="Schuster L."/>
            <person name="Cowan T.M."/>
            <person name="Smanski M.J."/>
            <person name="Chevrette M.G."/>
            <person name="De Carvalho L.P.S."/>
            <person name="Shen B."/>
        </authorList>
    </citation>
    <scope>NUCLEOTIDE SEQUENCE [LARGE SCALE GENOMIC DNA]</scope>
    <source>
        <strain evidence="2 3">NPDC020863</strain>
    </source>
</reference>
<protein>
    <recommendedName>
        <fullName evidence="4">NHL repeat-containing protein</fullName>
    </recommendedName>
</protein>